<feature type="domain" description="Nudix hydrolase" evidence="1">
    <location>
        <begin position="70"/>
        <end position="177"/>
    </location>
</feature>
<dbReference type="InterPro" id="IPR000086">
    <property type="entry name" value="NUDIX_hydrolase_dom"/>
</dbReference>
<evidence type="ECO:0000313" key="3">
    <source>
        <dbReference type="Proteomes" id="UP000729402"/>
    </source>
</evidence>
<dbReference type="PANTHER" id="PTHR36395">
    <property type="entry name" value="RING-H2 ZINC FINGER PROTEIN"/>
    <property type="match status" value="1"/>
</dbReference>
<proteinExistence type="predicted"/>
<protein>
    <recommendedName>
        <fullName evidence="1">Nudix hydrolase domain-containing protein</fullName>
    </recommendedName>
</protein>
<dbReference type="Proteomes" id="UP000729402">
    <property type="component" value="Unassembled WGS sequence"/>
</dbReference>
<reference evidence="2" key="1">
    <citation type="journal article" date="2021" name="bioRxiv">
        <title>Whole Genome Assembly and Annotation of Northern Wild Rice, Zizania palustris L., Supports a Whole Genome Duplication in the Zizania Genus.</title>
        <authorList>
            <person name="Haas M."/>
            <person name="Kono T."/>
            <person name="Macchietto M."/>
            <person name="Millas R."/>
            <person name="McGilp L."/>
            <person name="Shao M."/>
            <person name="Duquette J."/>
            <person name="Hirsch C.N."/>
            <person name="Kimball J."/>
        </authorList>
    </citation>
    <scope>NUCLEOTIDE SEQUENCE</scope>
    <source>
        <tissue evidence="2">Fresh leaf tissue</tissue>
    </source>
</reference>
<dbReference type="PANTHER" id="PTHR36395:SF1">
    <property type="entry name" value="RING-H2 ZINC FINGER PROTEIN"/>
    <property type="match status" value="1"/>
</dbReference>
<gene>
    <name evidence="2" type="ORF">GUJ93_ZPchr0006g45921</name>
</gene>
<organism evidence="2 3">
    <name type="scientific">Zizania palustris</name>
    <name type="common">Northern wild rice</name>
    <dbReference type="NCBI Taxonomy" id="103762"/>
    <lineage>
        <taxon>Eukaryota</taxon>
        <taxon>Viridiplantae</taxon>
        <taxon>Streptophyta</taxon>
        <taxon>Embryophyta</taxon>
        <taxon>Tracheophyta</taxon>
        <taxon>Spermatophyta</taxon>
        <taxon>Magnoliopsida</taxon>
        <taxon>Liliopsida</taxon>
        <taxon>Poales</taxon>
        <taxon>Poaceae</taxon>
        <taxon>BOP clade</taxon>
        <taxon>Oryzoideae</taxon>
        <taxon>Oryzeae</taxon>
        <taxon>Zizaniinae</taxon>
        <taxon>Zizania</taxon>
    </lineage>
</organism>
<evidence type="ECO:0000313" key="2">
    <source>
        <dbReference type="EMBL" id="KAG8074651.1"/>
    </source>
</evidence>
<comment type="caution">
    <text evidence="2">The sequence shown here is derived from an EMBL/GenBank/DDBJ whole genome shotgun (WGS) entry which is preliminary data.</text>
</comment>
<sequence>MRPPSPPRPLAFTTLDSLAAFLGTRLPATALASWGTVPGTKSLLNLFLELSQGDCVLVPAEPPQHPVVRAVHVATVRVRNRRGELLVETRQLLSDGTLRARGARPLSEKMRPGETPEAAAARAVREELGERVLVRILGGTEPRVEERESLSYPGLYARYVLHAVDAELVDGVLDEGEFETEEAGEHEDEVEVEGGGGAITVKRHYWKWVDDNEVAGAADGERQLQSAH</sequence>
<dbReference type="OrthoDB" id="433924at2759"/>
<dbReference type="Pfam" id="PF00293">
    <property type="entry name" value="NUDIX"/>
    <property type="match status" value="1"/>
</dbReference>
<evidence type="ECO:0000259" key="1">
    <source>
        <dbReference type="Pfam" id="PF00293"/>
    </source>
</evidence>
<reference evidence="2" key="2">
    <citation type="submission" date="2021-02" db="EMBL/GenBank/DDBJ databases">
        <authorList>
            <person name="Kimball J.A."/>
            <person name="Haas M.W."/>
            <person name="Macchietto M."/>
            <person name="Kono T."/>
            <person name="Duquette J."/>
            <person name="Shao M."/>
        </authorList>
    </citation>
    <scope>NUCLEOTIDE SEQUENCE</scope>
    <source>
        <tissue evidence="2">Fresh leaf tissue</tissue>
    </source>
</reference>
<name>A0A8J5SF24_ZIZPA</name>
<accession>A0A8J5SF24</accession>
<dbReference type="AlphaFoldDB" id="A0A8J5SF24"/>
<keyword evidence="3" id="KW-1185">Reference proteome</keyword>
<dbReference type="EMBL" id="JAAALK010000283">
    <property type="protein sequence ID" value="KAG8074651.1"/>
    <property type="molecule type" value="Genomic_DNA"/>
</dbReference>